<evidence type="ECO:0000256" key="1">
    <source>
        <dbReference type="SAM" id="MobiDB-lite"/>
    </source>
</evidence>
<reference evidence="3" key="1">
    <citation type="submission" date="2015-09" db="EMBL/GenBank/DDBJ databases">
        <authorList>
            <person name="Fill T.P."/>
            <person name="Baretta J.F."/>
            <person name="de Almeida L.G."/>
            <person name="Rocha M."/>
            <person name="de Souza D.H."/>
            <person name="Malavazi I."/>
            <person name="Cerdeira L.T."/>
            <person name="Hong H."/>
            <person name="Samborskyy M."/>
            <person name="de Vasconcelos A.T."/>
            <person name="Leadlay P."/>
            <person name="Rodrigues-Filho E."/>
        </authorList>
    </citation>
    <scope>NUCLEOTIDE SEQUENCE [LARGE SCALE GENOMIC DNA]</scope>
    <source>
        <strain evidence="3">LaBioMMi 136</strain>
    </source>
</reference>
<dbReference type="Proteomes" id="UP000190744">
    <property type="component" value="Unassembled WGS sequence"/>
</dbReference>
<accession>A0A1S9RWR0</accession>
<dbReference type="Pfam" id="PF12511">
    <property type="entry name" value="DUF3716"/>
    <property type="match status" value="1"/>
</dbReference>
<comment type="caution">
    <text evidence="2">The sequence shown here is derived from an EMBL/GenBank/DDBJ whole genome shotgun (WGS) entry which is preliminary data.</text>
</comment>
<protein>
    <submittedName>
        <fullName evidence="2">Uncharacterized protein</fullName>
    </submittedName>
</protein>
<evidence type="ECO:0000313" key="3">
    <source>
        <dbReference type="Proteomes" id="UP000190744"/>
    </source>
</evidence>
<dbReference type="EMBL" id="LJBN01000101">
    <property type="protein sequence ID" value="OOQ89937.1"/>
    <property type="molecule type" value="Genomic_DNA"/>
</dbReference>
<feature type="region of interest" description="Disordered" evidence="1">
    <location>
        <begin position="281"/>
        <end position="300"/>
    </location>
</feature>
<sequence length="300" mass="33174">MAEEAESQIQTLGTCLIPYFQAFSSHFDQLNHPPSNRNLSTSTSIMDFQPQNAPQPLLGRDGPEPDFWAVTAHDNPWPRRHIPSSTLYQIRQKSLYREPALRNSRRAFNGPRFFNAVGAKTENLEALLAQAPGPQVTPGQECVPCKQGRGPFVSCVVTLGIFSECANCHWSQQARRCSFNTDPPASFVPRGQTAPAEPGTTSATKLEEDLDRELRETRAVRDEAMALVEQLDRRIDELLEARAALTRRLNTERGHGEITVSIAASTMLTSQEVGLVIKEDGRNGRKAKTGNGYEKEGAAM</sequence>
<name>A0A1S9RWR0_PENBI</name>
<proteinExistence type="predicted"/>
<gene>
    <name evidence="2" type="ORF">PEBR_08325</name>
</gene>
<dbReference type="AlphaFoldDB" id="A0A1S9RWR0"/>
<feature type="region of interest" description="Disordered" evidence="1">
    <location>
        <begin position="31"/>
        <end position="54"/>
    </location>
</feature>
<evidence type="ECO:0000313" key="2">
    <source>
        <dbReference type="EMBL" id="OOQ89937.1"/>
    </source>
</evidence>
<dbReference type="InterPro" id="IPR022190">
    <property type="entry name" value="DUF3716"/>
</dbReference>
<organism evidence="2 3">
    <name type="scientific">Penicillium brasilianum</name>
    <dbReference type="NCBI Taxonomy" id="104259"/>
    <lineage>
        <taxon>Eukaryota</taxon>
        <taxon>Fungi</taxon>
        <taxon>Dikarya</taxon>
        <taxon>Ascomycota</taxon>
        <taxon>Pezizomycotina</taxon>
        <taxon>Eurotiomycetes</taxon>
        <taxon>Eurotiomycetidae</taxon>
        <taxon>Eurotiales</taxon>
        <taxon>Aspergillaceae</taxon>
        <taxon>Penicillium</taxon>
    </lineage>
</organism>
<feature type="region of interest" description="Disordered" evidence="1">
    <location>
        <begin position="186"/>
        <end position="205"/>
    </location>
</feature>